<dbReference type="EMBL" id="HACG01007063">
    <property type="protein sequence ID" value="CEK53928.1"/>
    <property type="molecule type" value="Transcribed_RNA"/>
</dbReference>
<name>A0A0B6YCU3_9EUPU</name>
<feature type="compositionally biased region" description="Basic and acidic residues" evidence="1">
    <location>
        <begin position="16"/>
        <end position="70"/>
    </location>
</feature>
<organism evidence="2">
    <name type="scientific">Arion vulgaris</name>
    <dbReference type="NCBI Taxonomy" id="1028688"/>
    <lineage>
        <taxon>Eukaryota</taxon>
        <taxon>Metazoa</taxon>
        <taxon>Spiralia</taxon>
        <taxon>Lophotrochozoa</taxon>
        <taxon>Mollusca</taxon>
        <taxon>Gastropoda</taxon>
        <taxon>Heterobranchia</taxon>
        <taxon>Euthyneura</taxon>
        <taxon>Panpulmonata</taxon>
        <taxon>Eupulmonata</taxon>
        <taxon>Stylommatophora</taxon>
        <taxon>Helicina</taxon>
        <taxon>Arionoidea</taxon>
        <taxon>Arionidae</taxon>
        <taxon>Arion</taxon>
    </lineage>
</organism>
<feature type="region of interest" description="Disordered" evidence="1">
    <location>
        <begin position="1"/>
        <end position="70"/>
    </location>
</feature>
<dbReference type="AlphaFoldDB" id="A0A0B6YCU3"/>
<protein>
    <submittedName>
        <fullName evidence="2">Uncharacterized protein</fullName>
    </submittedName>
</protein>
<accession>A0A0B6YCU3</accession>
<feature type="non-terminal residue" evidence="2">
    <location>
        <position position="1"/>
    </location>
</feature>
<proteinExistence type="predicted"/>
<gene>
    <name evidence="2" type="primary">ORF21568</name>
</gene>
<reference evidence="2" key="1">
    <citation type="submission" date="2014-12" db="EMBL/GenBank/DDBJ databases">
        <title>Insight into the proteome of Arion vulgaris.</title>
        <authorList>
            <person name="Aradska J."/>
            <person name="Bulat T."/>
            <person name="Smidak R."/>
            <person name="Sarate P."/>
            <person name="Gangsoo J."/>
            <person name="Sialana F."/>
            <person name="Bilban M."/>
            <person name="Lubec G."/>
        </authorList>
    </citation>
    <scope>NUCLEOTIDE SEQUENCE</scope>
    <source>
        <tissue evidence="2">Skin</tissue>
    </source>
</reference>
<sequence>FHYISTHHPAGVSKVQAEKIDGSDEHSSDKHEFDQSQGDSSEHDSKVELHEKGESDAQTDDDRERIIGSD</sequence>
<evidence type="ECO:0000256" key="1">
    <source>
        <dbReference type="SAM" id="MobiDB-lite"/>
    </source>
</evidence>
<evidence type="ECO:0000313" key="2">
    <source>
        <dbReference type="EMBL" id="CEK53928.1"/>
    </source>
</evidence>
<feature type="non-terminal residue" evidence="2">
    <location>
        <position position="70"/>
    </location>
</feature>